<evidence type="ECO:0000313" key="2">
    <source>
        <dbReference type="Ensembl" id="ENSSRHP00000061553.1"/>
    </source>
</evidence>
<dbReference type="Ensembl" id="ENSSRHT00000063257.1">
    <property type="protein sequence ID" value="ENSSRHP00000061553.1"/>
    <property type="gene ID" value="ENSSRHG00000030589.1"/>
</dbReference>
<dbReference type="GO" id="GO:0008202">
    <property type="term" value="P:steroid metabolic process"/>
    <property type="evidence" value="ECO:0007669"/>
    <property type="project" value="TreeGrafter"/>
</dbReference>
<dbReference type="AlphaFoldDB" id="A0A673K7B2"/>
<sequence>MFLYIVGLIVLLYVYRWFRELGRVPNKSEKFVFITGCDTGFGNLLKGEVELKKCCSDKLTTLHLDVTNNYSIKKAADTIKTLVGEKGMSQKVIFTSEGSFDTEDWSNGFTTTSVFLKLTLNHFDISRSKTFKPCPYFNFFEICIFTSMSNNNNVSKIILFSLADIRRDMMHFGVNGSITEPGFFKTQVTDLSLTEDDLKKRWSNLPTEVRRAYGDSYLQDYIKLQEFSMKILASSDLSKVTSCMQHALSARYPQTHYSLLDSPLVPAYMYSRHLHQHYNAFHEGELNNSTKITENGTAAQHIKTSIFVNFCL</sequence>
<evidence type="ECO:0000256" key="1">
    <source>
        <dbReference type="ARBA" id="ARBA00006484"/>
    </source>
</evidence>
<dbReference type="Proteomes" id="UP000472270">
    <property type="component" value="Unassembled WGS sequence"/>
</dbReference>
<protein>
    <submittedName>
        <fullName evidence="2">Retinol dehydrogenase 1</fullName>
    </submittedName>
</protein>
<dbReference type="PANTHER" id="PTHR43313">
    <property type="entry name" value="SHORT-CHAIN DEHYDROGENASE/REDUCTASE FAMILY 9C"/>
    <property type="match status" value="1"/>
</dbReference>
<reference evidence="2" key="2">
    <citation type="submission" date="2025-09" db="UniProtKB">
        <authorList>
            <consortium name="Ensembl"/>
        </authorList>
    </citation>
    <scope>IDENTIFICATION</scope>
</reference>
<accession>A0A673K7B2</accession>
<organism evidence="2 3">
    <name type="scientific">Sinocyclocheilus rhinocerous</name>
    <dbReference type="NCBI Taxonomy" id="307959"/>
    <lineage>
        <taxon>Eukaryota</taxon>
        <taxon>Metazoa</taxon>
        <taxon>Chordata</taxon>
        <taxon>Craniata</taxon>
        <taxon>Vertebrata</taxon>
        <taxon>Euteleostomi</taxon>
        <taxon>Actinopterygii</taxon>
        <taxon>Neopterygii</taxon>
        <taxon>Teleostei</taxon>
        <taxon>Ostariophysi</taxon>
        <taxon>Cypriniformes</taxon>
        <taxon>Cyprinidae</taxon>
        <taxon>Cyprininae</taxon>
        <taxon>Sinocyclocheilus</taxon>
    </lineage>
</organism>
<dbReference type="PANTHER" id="PTHR43313:SF47">
    <property type="entry name" value="RETINOL DEHYDROGENASE 7"/>
    <property type="match status" value="1"/>
</dbReference>
<evidence type="ECO:0000313" key="3">
    <source>
        <dbReference type="Proteomes" id="UP000472270"/>
    </source>
</evidence>
<name>A0A673K7B2_9TELE</name>
<dbReference type="GO" id="GO:0016491">
    <property type="term" value="F:oxidoreductase activity"/>
    <property type="evidence" value="ECO:0007669"/>
    <property type="project" value="TreeGrafter"/>
</dbReference>
<proteinExistence type="inferred from homology"/>
<reference evidence="2" key="1">
    <citation type="submission" date="2025-08" db="UniProtKB">
        <authorList>
            <consortium name="Ensembl"/>
        </authorList>
    </citation>
    <scope>IDENTIFICATION</scope>
</reference>
<comment type="similarity">
    <text evidence="1">Belongs to the short-chain dehydrogenases/reductases (SDR) family.</text>
</comment>
<keyword evidence="3" id="KW-1185">Reference proteome</keyword>